<protein>
    <submittedName>
        <fullName evidence="2">Uncharacterized protein</fullName>
    </submittedName>
</protein>
<feature type="transmembrane region" description="Helical" evidence="1">
    <location>
        <begin position="220"/>
        <end position="245"/>
    </location>
</feature>
<feature type="transmembrane region" description="Helical" evidence="1">
    <location>
        <begin position="257"/>
        <end position="274"/>
    </location>
</feature>
<dbReference type="PATRIC" id="fig|1613.112.peg.687"/>
<feature type="transmembrane region" description="Helical" evidence="1">
    <location>
        <begin position="61"/>
        <end position="79"/>
    </location>
</feature>
<evidence type="ECO:0000313" key="3">
    <source>
        <dbReference type="Proteomes" id="UP000094714"/>
    </source>
</evidence>
<name>A0A1D7ZW88_LIMFE</name>
<feature type="transmembrane region" description="Helical" evidence="1">
    <location>
        <begin position="443"/>
        <end position="460"/>
    </location>
</feature>
<dbReference type="Proteomes" id="UP000094714">
    <property type="component" value="Chromosome"/>
</dbReference>
<feature type="transmembrane region" description="Helical" evidence="1">
    <location>
        <begin position="190"/>
        <end position="208"/>
    </location>
</feature>
<keyword evidence="1" id="KW-1133">Transmembrane helix</keyword>
<feature type="transmembrane region" description="Helical" evidence="1">
    <location>
        <begin position="168"/>
        <end position="184"/>
    </location>
</feature>
<feature type="transmembrane region" description="Helical" evidence="1">
    <location>
        <begin position="472"/>
        <end position="490"/>
    </location>
</feature>
<evidence type="ECO:0000256" key="1">
    <source>
        <dbReference type="SAM" id="Phobius"/>
    </source>
</evidence>
<accession>A0A1D7ZW88</accession>
<dbReference type="RefSeq" id="WP_069775789.1">
    <property type="nucleotide sequence ID" value="NZ_CP017151.1"/>
</dbReference>
<organism evidence="2 3">
    <name type="scientific">Limosilactobacillus fermentum</name>
    <name type="common">Lactobacillus fermentum</name>
    <dbReference type="NCBI Taxonomy" id="1613"/>
    <lineage>
        <taxon>Bacteria</taxon>
        <taxon>Bacillati</taxon>
        <taxon>Bacillota</taxon>
        <taxon>Bacilli</taxon>
        <taxon>Lactobacillales</taxon>
        <taxon>Lactobacillaceae</taxon>
        <taxon>Limosilactobacillus</taxon>
    </lineage>
</organism>
<feature type="transmembrane region" description="Helical" evidence="1">
    <location>
        <begin position="141"/>
        <end position="161"/>
    </location>
</feature>
<reference evidence="2 3" key="1">
    <citation type="submission" date="2016-09" db="EMBL/GenBank/DDBJ databases">
        <title>Genome Sequence of the Lactobacillus fermentum strain NCC2970 (CNCM I-5068).</title>
        <authorList>
            <person name="Barretto C."/>
            <person name="Ngom-Bru C."/>
            <person name="Genevaz A."/>
            <person name="Fournier C."/>
            <person name="Moine D."/>
            <person name="Kassam M."/>
            <person name="Iltis A."/>
            <person name="Sagory-Zalkind P."/>
            <person name="Faucherand G."/>
            <person name="Descombes P."/>
            <person name="Duboux S."/>
        </authorList>
    </citation>
    <scope>NUCLEOTIDE SEQUENCE [LARGE SCALE GENOMIC DNA]</scope>
    <source>
        <strain evidence="2 3">NCC2970</strain>
    </source>
</reference>
<keyword evidence="1" id="KW-0472">Membrane</keyword>
<sequence length="625" mass="68648">MTKLVRAVLVLILLMATIANLGTDLKQGRGALLIILADLALAPRVWRWLSGRSATTKRNLCWGLLGLTAVIELTVLLTMPTSVFHDPFRVRYQASLLASGHFDWGASDYFYRYPNNAVNAVLLAGPLWVGHLVGFDDATTLGALGFVMTNALILACAHLASRLAKDRAAAILVVAWFLLNSVTYTNFLQVPYSDLPSILAVAVILLVWQAHQERPHWAKLLVLGGAVLVGQLIKPNLIVLAPAVLLTWCLVKPRRQLLAPVTTVLVALALTLPVKQALLTAGHYQANDRYRLPATSWIYMSYLPATGGQYNSQVVQQEETLPNLATRQRFVQSALVNQVKKLGVGGLFQQWGTKLVNLTDERHVPIEYRAGPQRAPAWYLAHAKLAGVLQNFLLQVGWLTLFALTLRKVIYLRLNSATAVLLAVWAVGFVAFEVLLWEVEDRYGLALLPFLFGLVSLPTAPRFNDVGARLPWFWWPLVGLVGALLLLTSLPKPNSITVATQQSSLSVQYGERPYQLAPGAQLSQAVTLHHAASRAQVWLPHKSRATVTLLTPAGQRLALHRRGGVVAYRGKLAAGTYRLVVANPTARAQPVWVTSWPHGHLAPHPLVVNHHATGGRSLRYLFSTD</sequence>
<gene>
    <name evidence="2" type="ORF">LACFE_CDS0655</name>
</gene>
<feature type="transmembrane region" description="Helical" evidence="1">
    <location>
        <begin position="416"/>
        <end position="436"/>
    </location>
</feature>
<evidence type="ECO:0000313" key="2">
    <source>
        <dbReference type="EMBL" id="AOR74121.1"/>
    </source>
</evidence>
<dbReference type="AlphaFoldDB" id="A0A1D7ZW88"/>
<proteinExistence type="predicted"/>
<keyword evidence="1" id="KW-0812">Transmembrane</keyword>
<dbReference type="EMBL" id="CP017151">
    <property type="protein sequence ID" value="AOR74121.1"/>
    <property type="molecule type" value="Genomic_DNA"/>
</dbReference>